<proteinExistence type="predicted"/>
<organism evidence="4 5">
    <name type="scientific">Candidatus Borkfalkia excrementigallinarum</name>
    <dbReference type="NCBI Taxonomy" id="2838506"/>
    <lineage>
        <taxon>Bacteria</taxon>
        <taxon>Bacillati</taxon>
        <taxon>Bacillota</taxon>
        <taxon>Clostridia</taxon>
        <taxon>Christensenellales</taxon>
        <taxon>Christensenellaceae</taxon>
        <taxon>Candidatus Borkfalkia</taxon>
    </lineage>
</organism>
<dbReference type="GO" id="GO:0004764">
    <property type="term" value="F:shikimate 3-dehydrogenase (NADP+) activity"/>
    <property type="evidence" value="ECO:0007669"/>
    <property type="project" value="InterPro"/>
</dbReference>
<reference evidence="4" key="1">
    <citation type="journal article" date="2021" name="PeerJ">
        <title>Extensive microbial diversity within the chicken gut microbiome revealed by metagenomics and culture.</title>
        <authorList>
            <person name="Gilroy R."/>
            <person name="Ravi A."/>
            <person name="Getino M."/>
            <person name="Pursley I."/>
            <person name="Horton D.L."/>
            <person name="Alikhan N.F."/>
            <person name="Baker D."/>
            <person name="Gharbi K."/>
            <person name="Hall N."/>
            <person name="Watson M."/>
            <person name="Adriaenssens E.M."/>
            <person name="Foster-Nyarko E."/>
            <person name="Jarju S."/>
            <person name="Secka A."/>
            <person name="Antonio M."/>
            <person name="Oren A."/>
            <person name="Chaudhuri R.R."/>
            <person name="La Ragione R."/>
            <person name="Hildebrand F."/>
            <person name="Pallen M.J."/>
        </authorList>
    </citation>
    <scope>NUCLEOTIDE SEQUENCE</scope>
    <source>
        <strain evidence="4">1345</strain>
    </source>
</reference>
<keyword evidence="2" id="KW-0057">Aromatic amino acid biosynthesis</keyword>
<dbReference type="PANTHER" id="PTHR21089:SF1">
    <property type="entry name" value="BIFUNCTIONAL 3-DEHYDROQUINATE DEHYDRATASE_SHIKIMATE DEHYDROGENASE, CHLOROPLASTIC"/>
    <property type="match status" value="1"/>
</dbReference>
<feature type="domain" description="Shikimate dehydrogenase substrate binding N-terminal" evidence="3">
    <location>
        <begin position="9"/>
        <end position="90"/>
    </location>
</feature>
<dbReference type="Proteomes" id="UP000886750">
    <property type="component" value="Unassembled WGS sequence"/>
</dbReference>
<evidence type="ECO:0000256" key="2">
    <source>
        <dbReference type="ARBA" id="ARBA00023141"/>
    </source>
</evidence>
<evidence type="ECO:0000313" key="4">
    <source>
        <dbReference type="EMBL" id="HIY96413.1"/>
    </source>
</evidence>
<dbReference type="GO" id="GO:0009423">
    <property type="term" value="P:chorismate biosynthetic process"/>
    <property type="evidence" value="ECO:0007669"/>
    <property type="project" value="TreeGrafter"/>
</dbReference>
<comment type="caution">
    <text evidence="4">The sequence shown here is derived from an EMBL/GenBank/DDBJ whole genome shotgun (WGS) entry which is preliminary data.</text>
</comment>
<dbReference type="InterPro" id="IPR022893">
    <property type="entry name" value="Shikimate_DH_fam"/>
</dbReference>
<dbReference type="InterPro" id="IPR046346">
    <property type="entry name" value="Aminoacid_DH-like_N_sf"/>
</dbReference>
<dbReference type="Pfam" id="PF08501">
    <property type="entry name" value="Shikimate_dh_N"/>
    <property type="match status" value="1"/>
</dbReference>
<name>A0A9D1ZVG2_9FIRM</name>
<dbReference type="EMBL" id="DXCQ01000020">
    <property type="protein sequence ID" value="HIY96413.1"/>
    <property type="molecule type" value="Genomic_DNA"/>
</dbReference>
<sequence length="268" mass="29559">MSKVYKMCVIGKDVSKSDSAKMHTFDFRGLGSECTFDLLSVAKEEFDAYAKKLIGEYDAFCVTIPYKLDIIPYLDRIEGDAQTFGAVNVVKDKVGYNTDGVGFMLMLENNGIDPAGKKILVLGAGGAGRSVIKKLADAGADVYAYDLRTENLDEVYKDFGCFTPLKALGPADYDVIINGTGVGMHKTEGISPVGKDILSRTKAAVDLIYYPRKSEFLRLAEELGKPIVNGEGMLFYQAYYCDCIVLGKEPNAAEAKRLFEEYKRIYKD</sequence>
<comment type="pathway">
    <text evidence="1">Metabolic intermediate biosynthesis; chorismate biosynthesis; chorismate from D-erythrose 4-phosphate and phosphoenolpyruvate: step 4/7.</text>
</comment>
<dbReference type="GO" id="GO:0050661">
    <property type="term" value="F:NADP binding"/>
    <property type="evidence" value="ECO:0007669"/>
    <property type="project" value="TreeGrafter"/>
</dbReference>
<evidence type="ECO:0000259" key="3">
    <source>
        <dbReference type="Pfam" id="PF08501"/>
    </source>
</evidence>
<reference evidence="4" key="2">
    <citation type="submission" date="2021-04" db="EMBL/GenBank/DDBJ databases">
        <authorList>
            <person name="Gilroy R."/>
        </authorList>
    </citation>
    <scope>NUCLEOTIDE SEQUENCE</scope>
    <source>
        <strain evidence="4">1345</strain>
    </source>
</reference>
<dbReference type="PANTHER" id="PTHR21089">
    <property type="entry name" value="SHIKIMATE DEHYDROGENASE"/>
    <property type="match status" value="1"/>
</dbReference>
<accession>A0A9D1ZVG2</accession>
<dbReference type="GO" id="GO:0009073">
    <property type="term" value="P:aromatic amino acid family biosynthetic process"/>
    <property type="evidence" value="ECO:0007669"/>
    <property type="project" value="UniProtKB-KW"/>
</dbReference>
<dbReference type="GO" id="GO:0005829">
    <property type="term" value="C:cytosol"/>
    <property type="evidence" value="ECO:0007669"/>
    <property type="project" value="TreeGrafter"/>
</dbReference>
<evidence type="ECO:0000256" key="1">
    <source>
        <dbReference type="ARBA" id="ARBA00004871"/>
    </source>
</evidence>
<protein>
    <submittedName>
        <fullName evidence="4">Shikimate dehydrogenase</fullName>
    </submittedName>
</protein>
<gene>
    <name evidence="4" type="ORF">H9729_01875</name>
</gene>
<dbReference type="Gene3D" id="3.40.50.720">
    <property type="entry name" value="NAD(P)-binding Rossmann-like Domain"/>
    <property type="match status" value="1"/>
</dbReference>
<dbReference type="SUPFAM" id="SSF51735">
    <property type="entry name" value="NAD(P)-binding Rossmann-fold domains"/>
    <property type="match status" value="1"/>
</dbReference>
<dbReference type="SUPFAM" id="SSF53223">
    <property type="entry name" value="Aminoacid dehydrogenase-like, N-terminal domain"/>
    <property type="match status" value="1"/>
</dbReference>
<dbReference type="CDD" id="cd01065">
    <property type="entry name" value="NAD_bind_Shikimate_DH"/>
    <property type="match status" value="1"/>
</dbReference>
<evidence type="ECO:0000313" key="5">
    <source>
        <dbReference type="Proteomes" id="UP000886750"/>
    </source>
</evidence>
<dbReference type="GO" id="GO:0019632">
    <property type="term" value="P:shikimate metabolic process"/>
    <property type="evidence" value="ECO:0007669"/>
    <property type="project" value="TreeGrafter"/>
</dbReference>
<dbReference type="InterPro" id="IPR013708">
    <property type="entry name" value="Shikimate_DH-bd_N"/>
</dbReference>
<dbReference type="AlphaFoldDB" id="A0A9D1ZVG2"/>
<dbReference type="InterPro" id="IPR036291">
    <property type="entry name" value="NAD(P)-bd_dom_sf"/>
</dbReference>
<dbReference type="Gene3D" id="3.40.50.10860">
    <property type="entry name" value="Leucine Dehydrogenase, chain A, domain 1"/>
    <property type="match status" value="1"/>
</dbReference>
<keyword evidence="2" id="KW-0028">Amino-acid biosynthesis</keyword>